<feature type="transmembrane region" description="Helical" evidence="6">
    <location>
        <begin position="139"/>
        <end position="158"/>
    </location>
</feature>
<dbReference type="EMBL" id="FOLY01000010">
    <property type="protein sequence ID" value="SFC91835.1"/>
    <property type="molecule type" value="Genomic_DNA"/>
</dbReference>
<dbReference type="InterPro" id="IPR011701">
    <property type="entry name" value="MFS"/>
</dbReference>
<dbReference type="PROSITE" id="PS50850">
    <property type="entry name" value="MFS"/>
    <property type="match status" value="1"/>
</dbReference>
<feature type="transmembrane region" description="Helical" evidence="6">
    <location>
        <begin position="81"/>
        <end position="100"/>
    </location>
</feature>
<sequence length="400" mass="40795">MQKKSPFTLSRINWPLLALGLGAFGIGTTEFAPMGLLPVIADGVNVSIPTAGTLVTAYAIGVMIGAPVITLMLSRFTRRTSLMLLMGIFILGNLLSAMAPGYGTLLVARVITSLSQGAFFGFGAVVATKVVPVDKQASAVATMFMGLSIANIGGVPAAAWIGQHIGWREAFGGTAVLGLLALTGLALALPRGEQGQRPDVARELSALWRLDMLVAMSLTVLFAAAFFTLYTYVAPLLQNLTGVSDNFITLALVLIGLGLTLGNWLGGRLADWSLDGGTAIGLVALAAAMLFMPLMAATPIGAAIGLVLWAVAAFIIVPPLQVRAMRAAAEAPSLAAAINIAGFNLGNAIGASAGGGALGLGLGYSAIPMTGAILALVALVILWLSRLTRNTTGSAPSAAV</sequence>
<keyword evidence="5 6" id="KW-0472">Membrane</keyword>
<feature type="transmembrane region" description="Helical" evidence="6">
    <location>
        <begin position="334"/>
        <end position="358"/>
    </location>
</feature>
<feature type="transmembrane region" description="Helical" evidence="6">
    <location>
        <begin position="170"/>
        <end position="189"/>
    </location>
</feature>
<feature type="transmembrane region" description="Helical" evidence="6">
    <location>
        <begin position="277"/>
        <end position="296"/>
    </location>
</feature>
<dbReference type="InterPro" id="IPR036259">
    <property type="entry name" value="MFS_trans_sf"/>
</dbReference>
<dbReference type="GO" id="GO:0005886">
    <property type="term" value="C:plasma membrane"/>
    <property type="evidence" value="ECO:0007669"/>
    <property type="project" value="UniProtKB-SubCell"/>
</dbReference>
<evidence type="ECO:0000256" key="5">
    <source>
        <dbReference type="ARBA" id="ARBA00023136"/>
    </source>
</evidence>
<keyword evidence="9" id="KW-1185">Reference proteome</keyword>
<keyword evidence="2" id="KW-1003">Cell membrane</keyword>
<feature type="transmembrane region" description="Helical" evidence="6">
    <location>
        <begin position="302"/>
        <end position="322"/>
    </location>
</feature>
<dbReference type="PANTHER" id="PTHR43124">
    <property type="entry name" value="PURINE EFFLUX PUMP PBUE"/>
    <property type="match status" value="1"/>
</dbReference>
<name>A0A1I1N339_9GAMM</name>
<evidence type="ECO:0000256" key="2">
    <source>
        <dbReference type="ARBA" id="ARBA00022475"/>
    </source>
</evidence>
<evidence type="ECO:0000313" key="9">
    <source>
        <dbReference type="Proteomes" id="UP000199046"/>
    </source>
</evidence>
<dbReference type="Gene3D" id="1.20.1250.20">
    <property type="entry name" value="MFS general substrate transporter like domains"/>
    <property type="match status" value="1"/>
</dbReference>
<gene>
    <name evidence="8" type="ORF">SAMN05421848_3304</name>
</gene>
<dbReference type="GO" id="GO:0022857">
    <property type="term" value="F:transmembrane transporter activity"/>
    <property type="evidence" value="ECO:0007669"/>
    <property type="project" value="InterPro"/>
</dbReference>
<protein>
    <submittedName>
        <fullName evidence="8">MFS transporter, DHA1 family, inner membrane transport protein</fullName>
    </submittedName>
</protein>
<evidence type="ECO:0000259" key="7">
    <source>
        <dbReference type="PROSITE" id="PS50850"/>
    </source>
</evidence>
<dbReference type="SUPFAM" id="SSF103473">
    <property type="entry name" value="MFS general substrate transporter"/>
    <property type="match status" value="1"/>
</dbReference>
<proteinExistence type="predicted"/>
<feature type="transmembrane region" description="Helical" evidence="6">
    <location>
        <begin position="246"/>
        <end position="265"/>
    </location>
</feature>
<dbReference type="RefSeq" id="WP_245743223.1">
    <property type="nucleotide sequence ID" value="NZ_FOLY01000010.1"/>
</dbReference>
<evidence type="ECO:0000313" key="8">
    <source>
        <dbReference type="EMBL" id="SFC91835.1"/>
    </source>
</evidence>
<keyword evidence="4 6" id="KW-1133">Transmembrane helix</keyword>
<feature type="transmembrane region" description="Helical" evidence="6">
    <location>
        <begin position="106"/>
        <end position="127"/>
    </location>
</feature>
<dbReference type="Pfam" id="PF07690">
    <property type="entry name" value="MFS_1"/>
    <property type="match status" value="1"/>
</dbReference>
<dbReference type="CDD" id="cd17324">
    <property type="entry name" value="MFS_NepI_like"/>
    <property type="match status" value="1"/>
</dbReference>
<reference evidence="9" key="1">
    <citation type="submission" date="2016-10" db="EMBL/GenBank/DDBJ databases">
        <authorList>
            <person name="Varghese N."/>
            <person name="Submissions S."/>
        </authorList>
    </citation>
    <scope>NUCLEOTIDE SEQUENCE [LARGE SCALE GENOMIC DNA]</scope>
    <source>
        <strain evidence="9">DSM 23439</strain>
    </source>
</reference>
<dbReference type="InterPro" id="IPR020846">
    <property type="entry name" value="MFS_dom"/>
</dbReference>
<keyword evidence="3 6" id="KW-0812">Transmembrane</keyword>
<evidence type="ECO:0000256" key="1">
    <source>
        <dbReference type="ARBA" id="ARBA00004651"/>
    </source>
</evidence>
<dbReference type="AlphaFoldDB" id="A0A1I1N339"/>
<evidence type="ECO:0000256" key="4">
    <source>
        <dbReference type="ARBA" id="ARBA00022989"/>
    </source>
</evidence>
<accession>A0A1I1N339</accession>
<feature type="transmembrane region" description="Helical" evidence="6">
    <location>
        <begin position="210"/>
        <end position="234"/>
    </location>
</feature>
<evidence type="ECO:0000256" key="6">
    <source>
        <dbReference type="SAM" id="Phobius"/>
    </source>
</evidence>
<dbReference type="Proteomes" id="UP000199046">
    <property type="component" value="Unassembled WGS sequence"/>
</dbReference>
<dbReference type="InterPro" id="IPR050189">
    <property type="entry name" value="MFS_Efflux_Transporters"/>
</dbReference>
<feature type="transmembrane region" description="Helical" evidence="6">
    <location>
        <begin position="364"/>
        <end position="384"/>
    </location>
</feature>
<comment type="subcellular location">
    <subcellularLocation>
        <location evidence="1">Cell membrane</location>
        <topology evidence="1">Multi-pass membrane protein</topology>
    </subcellularLocation>
</comment>
<feature type="transmembrane region" description="Helical" evidence="6">
    <location>
        <begin position="55"/>
        <end position="74"/>
    </location>
</feature>
<organism evidence="8 9">
    <name type="scientific">Kushneria avicenniae</name>
    <dbReference type="NCBI Taxonomy" id="402385"/>
    <lineage>
        <taxon>Bacteria</taxon>
        <taxon>Pseudomonadati</taxon>
        <taxon>Pseudomonadota</taxon>
        <taxon>Gammaproteobacteria</taxon>
        <taxon>Oceanospirillales</taxon>
        <taxon>Halomonadaceae</taxon>
        <taxon>Kushneria</taxon>
    </lineage>
</organism>
<dbReference type="PANTHER" id="PTHR43124:SF8">
    <property type="entry name" value="INNER MEMBRANE TRANSPORT PROTEIN YDHP"/>
    <property type="match status" value="1"/>
</dbReference>
<feature type="domain" description="Major facilitator superfamily (MFS) profile" evidence="7">
    <location>
        <begin position="15"/>
        <end position="389"/>
    </location>
</feature>
<evidence type="ECO:0000256" key="3">
    <source>
        <dbReference type="ARBA" id="ARBA00022692"/>
    </source>
</evidence>